<gene>
    <name evidence="1" type="ORF">GCM10023187_41160</name>
</gene>
<name>A0ABP8KR02_9BACT</name>
<sequence>MDKQLKSQILTYLDPKHHQLDELWLLHFFINQQISLYKHQMADFEKARDIWKQAGEPFSEPQPPVVGGTLTEAIKELARLEESSLADLATEVHMLNYDVFLLKEKLATLLNAFKLGTNLSGRMN</sequence>
<proteinExistence type="predicted"/>
<dbReference type="RefSeq" id="WP_345269853.1">
    <property type="nucleotide sequence ID" value="NZ_BAABHB010000010.1"/>
</dbReference>
<accession>A0ABP8KR02</accession>
<dbReference type="EMBL" id="BAABHB010000010">
    <property type="protein sequence ID" value="GAA4413158.1"/>
    <property type="molecule type" value="Genomic_DNA"/>
</dbReference>
<reference evidence="2" key="1">
    <citation type="journal article" date="2019" name="Int. J. Syst. Evol. Microbiol.">
        <title>The Global Catalogue of Microorganisms (GCM) 10K type strain sequencing project: providing services to taxonomists for standard genome sequencing and annotation.</title>
        <authorList>
            <consortium name="The Broad Institute Genomics Platform"/>
            <consortium name="The Broad Institute Genome Sequencing Center for Infectious Disease"/>
            <person name="Wu L."/>
            <person name="Ma J."/>
        </authorList>
    </citation>
    <scope>NUCLEOTIDE SEQUENCE [LARGE SCALE GENOMIC DNA]</scope>
    <source>
        <strain evidence="2">JCM 17925</strain>
    </source>
</reference>
<organism evidence="1 2">
    <name type="scientific">Nibrella viscosa</name>
    <dbReference type="NCBI Taxonomy" id="1084524"/>
    <lineage>
        <taxon>Bacteria</taxon>
        <taxon>Pseudomonadati</taxon>
        <taxon>Bacteroidota</taxon>
        <taxon>Cytophagia</taxon>
        <taxon>Cytophagales</taxon>
        <taxon>Spirosomataceae</taxon>
        <taxon>Nibrella</taxon>
    </lineage>
</organism>
<dbReference type="Proteomes" id="UP001500936">
    <property type="component" value="Unassembled WGS sequence"/>
</dbReference>
<evidence type="ECO:0000313" key="2">
    <source>
        <dbReference type="Proteomes" id="UP001500936"/>
    </source>
</evidence>
<protein>
    <submittedName>
        <fullName evidence="1">Uncharacterized protein</fullName>
    </submittedName>
</protein>
<keyword evidence="2" id="KW-1185">Reference proteome</keyword>
<comment type="caution">
    <text evidence="1">The sequence shown here is derived from an EMBL/GenBank/DDBJ whole genome shotgun (WGS) entry which is preliminary data.</text>
</comment>
<evidence type="ECO:0000313" key="1">
    <source>
        <dbReference type="EMBL" id="GAA4413158.1"/>
    </source>
</evidence>